<keyword evidence="3" id="KW-1185">Reference proteome</keyword>
<evidence type="ECO:0000313" key="2">
    <source>
        <dbReference type="EMBL" id="MCI60610.1"/>
    </source>
</evidence>
<comment type="caution">
    <text evidence="2">The sequence shown here is derived from an EMBL/GenBank/DDBJ whole genome shotgun (WGS) entry which is preliminary data.</text>
</comment>
<evidence type="ECO:0000313" key="3">
    <source>
        <dbReference type="Proteomes" id="UP000265520"/>
    </source>
</evidence>
<accession>A0A392TKG2</accession>
<evidence type="ECO:0000256" key="1">
    <source>
        <dbReference type="SAM" id="MobiDB-lite"/>
    </source>
</evidence>
<proteinExistence type="predicted"/>
<dbReference type="AlphaFoldDB" id="A0A392TKG2"/>
<feature type="compositionally biased region" description="Basic and acidic residues" evidence="1">
    <location>
        <begin position="9"/>
        <end position="21"/>
    </location>
</feature>
<organism evidence="2 3">
    <name type="scientific">Trifolium medium</name>
    <dbReference type="NCBI Taxonomy" id="97028"/>
    <lineage>
        <taxon>Eukaryota</taxon>
        <taxon>Viridiplantae</taxon>
        <taxon>Streptophyta</taxon>
        <taxon>Embryophyta</taxon>
        <taxon>Tracheophyta</taxon>
        <taxon>Spermatophyta</taxon>
        <taxon>Magnoliopsida</taxon>
        <taxon>eudicotyledons</taxon>
        <taxon>Gunneridae</taxon>
        <taxon>Pentapetalae</taxon>
        <taxon>rosids</taxon>
        <taxon>fabids</taxon>
        <taxon>Fabales</taxon>
        <taxon>Fabaceae</taxon>
        <taxon>Papilionoideae</taxon>
        <taxon>50 kb inversion clade</taxon>
        <taxon>NPAAA clade</taxon>
        <taxon>Hologalegina</taxon>
        <taxon>IRL clade</taxon>
        <taxon>Trifolieae</taxon>
        <taxon>Trifolium</taxon>
    </lineage>
</organism>
<dbReference type="Proteomes" id="UP000265520">
    <property type="component" value="Unassembled WGS sequence"/>
</dbReference>
<reference evidence="2 3" key="1">
    <citation type="journal article" date="2018" name="Front. Plant Sci.">
        <title>Red Clover (Trifolium pratense) and Zigzag Clover (T. medium) - A Picture of Genomic Similarities and Differences.</title>
        <authorList>
            <person name="Dluhosova J."/>
            <person name="Istvanek J."/>
            <person name="Nedelnik J."/>
            <person name="Repkova J."/>
        </authorList>
    </citation>
    <scope>NUCLEOTIDE SEQUENCE [LARGE SCALE GENOMIC DNA]</scope>
    <source>
        <strain evidence="3">cv. 10/8</strain>
        <tissue evidence="2">Leaf</tissue>
    </source>
</reference>
<sequence length="67" mass="7543">MKPGSCPKGKIECKEGEPSKESKGNIIWSKEVELPVFEGADQIEWIARAEKCFEVQDIRASENFQSV</sequence>
<feature type="non-terminal residue" evidence="2">
    <location>
        <position position="67"/>
    </location>
</feature>
<feature type="region of interest" description="Disordered" evidence="1">
    <location>
        <begin position="1"/>
        <end position="21"/>
    </location>
</feature>
<name>A0A392TKG2_9FABA</name>
<dbReference type="EMBL" id="LXQA010584776">
    <property type="protein sequence ID" value="MCI60610.1"/>
    <property type="molecule type" value="Genomic_DNA"/>
</dbReference>
<protein>
    <submittedName>
        <fullName evidence="2">Uncharacterized protein</fullName>
    </submittedName>
</protein>